<name>A0A0F9E4T4_9ZZZZ</name>
<proteinExistence type="predicted"/>
<sequence length="103" mass="11636">MGFWKSERGINGDGWADEMGRCMKALEREVVKGNSKTYGDNCNHEITMQEFADLVEFCSRGHLIVDVRYPEADGERPLSELHSDAVETYPNRGQIHCPTECAV</sequence>
<comment type="caution">
    <text evidence="1">The sequence shown here is derived from an EMBL/GenBank/DDBJ whole genome shotgun (WGS) entry which is preliminary data.</text>
</comment>
<protein>
    <submittedName>
        <fullName evidence="1">Uncharacterized protein</fullName>
    </submittedName>
</protein>
<accession>A0A0F9E4T4</accession>
<dbReference type="EMBL" id="LAZR01028888">
    <property type="protein sequence ID" value="KKL61211.1"/>
    <property type="molecule type" value="Genomic_DNA"/>
</dbReference>
<gene>
    <name evidence="1" type="ORF">LCGC14_2197570</name>
</gene>
<reference evidence="1" key="1">
    <citation type="journal article" date="2015" name="Nature">
        <title>Complex archaea that bridge the gap between prokaryotes and eukaryotes.</title>
        <authorList>
            <person name="Spang A."/>
            <person name="Saw J.H."/>
            <person name="Jorgensen S.L."/>
            <person name="Zaremba-Niedzwiedzka K."/>
            <person name="Martijn J."/>
            <person name="Lind A.E."/>
            <person name="van Eijk R."/>
            <person name="Schleper C."/>
            <person name="Guy L."/>
            <person name="Ettema T.J."/>
        </authorList>
    </citation>
    <scope>NUCLEOTIDE SEQUENCE</scope>
</reference>
<dbReference type="AlphaFoldDB" id="A0A0F9E4T4"/>
<evidence type="ECO:0000313" key="1">
    <source>
        <dbReference type="EMBL" id="KKL61211.1"/>
    </source>
</evidence>
<organism evidence="1">
    <name type="scientific">marine sediment metagenome</name>
    <dbReference type="NCBI Taxonomy" id="412755"/>
    <lineage>
        <taxon>unclassified sequences</taxon>
        <taxon>metagenomes</taxon>
        <taxon>ecological metagenomes</taxon>
    </lineage>
</organism>